<evidence type="ECO:0000256" key="1">
    <source>
        <dbReference type="SAM" id="SignalP"/>
    </source>
</evidence>
<accession>A0A813BZ77</accession>
<keyword evidence="3" id="KW-1185">Reference proteome</keyword>
<feature type="chain" id="PRO_5032531069" evidence="1">
    <location>
        <begin position="31"/>
        <end position="110"/>
    </location>
</feature>
<comment type="caution">
    <text evidence="2">The sequence shown here is derived from an EMBL/GenBank/DDBJ whole genome shotgun (WGS) entry which is preliminary data.</text>
</comment>
<keyword evidence="1" id="KW-0732">Signal</keyword>
<sequence>MTQSRLLPTVLLAASSWLLISLFGSQQSLSIELGKNASSNSGVAQNEFDKKFRKSDEFSQDLPEEKIQSFAKVLKKFFDNEKDDYKKDADQRTPDYDALKNKAALVSYDF</sequence>
<evidence type="ECO:0000313" key="3">
    <source>
        <dbReference type="Proteomes" id="UP000601435"/>
    </source>
</evidence>
<feature type="non-terminal residue" evidence="2">
    <location>
        <position position="1"/>
    </location>
</feature>
<organism evidence="2 3">
    <name type="scientific">Symbiodinium necroappetens</name>
    <dbReference type="NCBI Taxonomy" id="1628268"/>
    <lineage>
        <taxon>Eukaryota</taxon>
        <taxon>Sar</taxon>
        <taxon>Alveolata</taxon>
        <taxon>Dinophyceae</taxon>
        <taxon>Suessiales</taxon>
        <taxon>Symbiodiniaceae</taxon>
        <taxon>Symbiodinium</taxon>
    </lineage>
</organism>
<gene>
    <name evidence="2" type="primary">tdp2</name>
    <name evidence="2" type="ORF">SNEC2469_LOCUS31963</name>
</gene>
<name>A0A813BZ77_9DINO</name>
<dbReference type="Proteomes" id="UP000601435">
    <property type="component" value="Unassembled WGS sequence"/>
</dbReference>
<dbReference type="OrthoDB" id="430565at2759"/>
<reference evidence="2" key="1">
    <citation type="submission" date="2021-02" db="EMBL/GenBank/DDBJ databases">
        <authorList>
            <person name="Dougan E. K."/>
            <person name="Rhodes N."/>
            <person name="Thang M."/>
            <person name="Chan C."/>
        </authorList>
    </citation>
    <scope>NUCLEOTIDE SEQUENCE</scope>
</reference>
<protein>
    <submittedName>
        <fullName evidence="2">Tdp2 protein</fullName>
    </submittedName>
</protein>
<feature type="non-terminal residue" evidence="2">
    <location>
        <position position="110"/>
    </location>
</feature>
<evidence type="ECO:0000313" key="2">
    <source>
        <dbReference type="EMBL" id="CAE7924452.1"/>
    </source>
</evidence>
<dbReference type="EMBL" id="CAJNJA010079124">
    <property type="protein sequence ID" value="CAE7924452.1"/>
    <property type="molecule type" value="Genomic_DNA"/>
</dbReference>
<feature type="signal peptide" evidence="1">
    <location>
        <begin position="1"/>
        <end position="30"/>
    </location>
</feature>
<proteinExistence type="predicted"/>
<dbReference type="AlphaFoldDB" id="A0A813BZ77"/>